<name>A0A0K2UW45_LEPSM</name>
<proteinExistence type="predicted"/>
<sequence>QHIQKYNNNLKPASLFIFFFSWKTITYFFKVREIIICQYIILKN</sequence>
<evidence type="ECO:0000313" key="1">
    <source>
        <dbReference type="EMBL" id="CDW42478.1"/>
    </source>
</evidence>
<organism evidence="1">
    <name type="scientific">Lepeophtheirus salmonis</name>
    <name type="common">Salmon louse</name>
    <name type="synonym">Caligus salmonis</name>
    <dbReference type="NCBI Taxonomy" id="72036"/>
    <lineage>
        <taxon>Eukaryota</taxon>
        <taxon>Metazoa</taxon>
        <taxon>Ecdysozoa</taxon>
        <taxon>Arthropoda</taxon>
        <taxon>Crustacea</taxon>
        <taxon>Multicrustacea</taxon>
        <taxon>Hexanauplia</taxon>
        <taxon>Copepoda</taxon>
        <taxon>Siphonostomatoida</taxon>
        <taxon>Caligidae</taxon>
        <taxon>Lepeophtheirus</taxon>
    </lineage>
</organism>
<dbReference type="AlphaFoldDB" id="A0A0K2UW45"/>
<feature type="non-terminal residue" evidence="1">
    <location>
        <position position="1"/>
    </location>
</feature>
<reference evidence="1" key="1">
    <citation type="submission" date="2014-05" db="EMBL/GenBank/DDBJ databases">
        <authorList>
            <person name="Chronopoulou M."/>
        </authorList>
    </citation>
    <scope>NUCLEOTIDE SEQUENCE</scope>
    <source>
        <tissue evidence="1">Whole organism</tissue>
    </source>
</reference>
<protein>
    <submittedName>
        <fullName evidence="1">Uncharacterized protein</fullName>
    </submittedName>
</protein>
<accession>A0A0K2UW45</accession>
<dbReference type="EMBL" id="HACA01025117">
    <property type="protein sequence ID" value="CDW42478.1"/>
    <property type="molecule type" value="Transcribed_RNA"/>
</dbReference>